<keyword evidence="10 12" id="KW-0413">Isomerase</keyword>
<dbReference type="GO" id="GO:0005737">
    <property type="term" value="C:cytoplasm"/>
    <property type="evidence" value="ECO:0007669"/>
    <property type="project" value="UniProtKB-SubCell"/>
</dbReference>
<accession>A0A136WG99</accession>
<evidence type="ECO:0000256" key="10">
    <source>
        <dbReference type="ARBA" id="ARBA00023235"/>
    </source>
</evidence>
<proteinExistence type="inferred from homology"/>
<dbReference type="Gene3D" id="3.20.20.70">
    <property type="entry name" value="Aldolase class I"/>
    <property type="match status" value="1"/>
</dbReference>
<dbReference type="Pfam" id="PF00977">
    <property type="entry name" value="His_biosynth"/>
    <property type="match status" value="1"/>
</dbReference>
<dbReference type="InterPro" id="IPR023016">
    <property type="entry name" value="HisA/PriA"/>
</dbReference>
<dbReference type="PANTHER" id="PTHR43090">
    <property type="entry name" value="1-(5-PHOSPHORIBOSYL)-5-[(5-PHOSPHORIBOSYLAMINO)METHYLIDENEAMINO] IMIDAZOLE-4-CARBOXAMIDE ISOMERASE"/>
    <property type="match status" value="1"/>
</dbReference>
<dbReference type="InterPro" id="IPR006062">
    <property type="entry name" value="His_biosynth"/>
</dbReference>
<gene>
    <name evidence="12 15" type="primary">hisA</name>
    <name evidence="15" type="ORF">CLNEO_07130</name>
</gene>
<evidence type="ECO:0000256" key="7">
    <source>
        <dbReference type="ARBA" id="ARBA00022490"/>
    </source>
</evidence>
<evidence type="ECO:0000256" key="3">
    <source>
        <dbReference type="ARBA" id="ARBA00005133"/>
    </source>
</evidence>
<name>A0A136WG99_9FIRM</name>
<sequence>MKLFPAIDIIEGCAVRLVKGDYAQKTVYSTQPVAVAKEFAAAGATYLHLVDLEGAKDGSTPNLEVIREIVKESGLLVEVGGGIRSEETIQKYLEAGVFRVILGTAAVQNLEFLKEMVRKYGEKIAVGVDIKDGKVAINGWTEVSQESCYDFCEKLEKIGVKTVICTDISKDGLLAGTNMALYQEMSEKFSVDIVASGGVTTLEDVDQLQKMGLYGAILGKALYTGNIDLKQAVDLTKGEGL</sequence>
<evidence type="ECO:0000256" key="1">
    <source>
        <dbReference type="ARBA" id="ARBA00000901"/>
    </source>
</evidence>
<dbReference type="PATRIC" id="fig|36847.3.peg.854"/>
<comment type="pathway">
    <text evidence="3 12 14">Amino-acid biosynthesis; L-histidine biosynthesis; L-histidine from 5-phospho-alpha-D-ribose 1-diphosphate: step 4/9.</text>
</comment>
<dbReference type="GO" id="GO:0000105">
    <property type="term" value="P:L-histidine biosynthetic process"/>
    <property type="evidence" value="ECO:0007669"/>
    <property type="project" value="UniProtKB-UniRule"/>
</dbReference>
<evidence type="ECO:0000256" key="8">
    <source>
        <dbReference type="ARBA" id="ARBA00022605"/>
    </source>
</evidence>
<dbReference type="SUPFAM" id="SSF51366">
    <property type="entry name" value="Ribulose-phoshate binding barrel"/>
    <property type="match status" value="1"/>
</dbReference>
<organism evidence="15 16">
    <name type="scientific">Anaerotignum neopropionicum</name>
    <dbReference type="NCBI Taxonomy" id="36847"/>
    <lineage>
        <taxon>Bacteria</taxon>
        <taxon>Bacillati</taxon>
        <taxon>Bacillota</taxon>
        <taxon>Clostridia</taxon>
        <taxon>Lachnospirales</taxon>
        <taxon>Anaerotignaceae</taxon>
        <taxon>Anaerotignum</taxon>
    </lineage>
</organism>
<feature type="active site" description="Proton acceptor" evidence="12">
    <location>
        <position position="8"/>
    </location>
</feature>
<dbReference type="EC" id="5.3.1.16" evidence="5 12"/>
<comment type="caution">
    <text evidence="15">The sequence shown here is derived from an EMBL/GenBank/DDBJ whole genome shotgun (WGS) entry which is preliminary data.</text>
</comment>
<keyword evidence="16" id="KW-1185">Reference proteome</keyword>
<dbReference type="Proteomes" id="UP000070539">
    <property type="component" value="Unassembled WGS sequence"/>
</dbReference>
<protein>
    <recommendedName>
        <fullName evidence="6 12">1-(5-phosphoribosyl)-5-[(5-phosphoribosylamino)methylideneamino] imidazole-4-carboxamide isomerase</fullName>
        <ecNumber evidence="5 12">5.3.1.16</ecNumber>
    </recommendedName>
    <alternativeName>
        <fullName evidence="11 12">Phosphoribosylformimino-5-aminoimidazole carboxamide ribotide isomerase</fullName>
    </alternativeName>
</protein>
<keyword evidence="9 12" id="KW-0368">Histidine biosynthesis</keyword>
<dbReference type="InterPro" id="IPR013785">
    <property type="entry name" value="Aldolase_TIM"/>
</dbReference>
<dbReference type="RefSeq" id="WP_066084664.1">
    <property type="nucleotide sequence ID" value="NZ_LRVM01000002.1"/>
</dbReference>
<dbReference type="OrthoDB" id="9807749at2"/>
<dbReference type="GO" id="GO:0000162">
    <property type="term" value="P:L-tryptophan biosynthetic process"/>
    <property type="evidence" value="ECO:0007669"/>
    <property type="project" value="TreeGrafter"/>
</dbReference>
<dbReference type="InterPro" id="IPR011060">
    <property type="entry name" value="RibuloseP-bd_barrel"/>
</dbReference>
<evidence type="ECO:0000256" key="2">
    <source>
        <dbReference type="ARBA" id="ARBA00004496"/>
    </source>
</evidence>
<evidence type="ECO:0000256" key="9">
    <source>
        <dbReference type="ARBA" id="ARBA00023102"/>
    </source>
</evidence>
<dbReference type="GO" id="GO:0003949">
    <property type="term" value="F:1-(5-phosphoribosyl)-5-[(5-phosphoribosylamino)methylideneamino]imidazole-4-carboxamide isomerase activity"/>
    <property type="evidence" value="ECO:0007669"/>
    <property type="project" value="UniProtKB-UniRule"/>
</dbReference>
<dbReference type="FunFam" id="3.20.20.70:FF:000009">
    <property type="entry name" value="1-(5-phosphoribosyl)-5-[(5-phosphoribosylamino)methylideneamino] imidazole-4-carboxamide isomerase"/>
    <property type="match status" value="1"/>
</dbReference>
<dbReference type="CDD" id="cd04732">
    <property type="entry name" value="HisA"/>
    <property type="match status" value="1"/>
</dbReference>
<evidence type="ECO:0000256" key="6">
    <source>
        <dbReference type="ARBA" id="ARBA00018464"/>
    </source>
</evidence>
<keyword evidence="7 12" id="KW-0963">Cytoplasm</keyword>
<feature type="active site" description="Proton donor" evidence="12">
    <location>
        <position position="129"/>
    </location>
</feature>
<evidence type="ECO:0000313" key="16">
    <source>
        <dbReference type="Proteomes" id="UP000070539"/>
    </source>
</evidence>
<evidence type="ECO:0000256" key="5">
    <source>
        <dbReference type="ARBA" id="ARBA00012550"/>
    </source>
</evidence>
<dbReference type="NCBIfam" id="TIGR00007">
    <property type="entry name" value="1-(5-phosphoribosyl)-5-[(5-phosphoribosylamino)methylideneamino]imidazole-4-carboxamide isomerase"/>
    <property type="match status" value="1"/>
</dbReference>
<dbReference type="InterPro" id="IPR006063">
    <property type="entry name" value="HisA_bact_arch"/>
</dbReference>
<dbReference type="InterPro" id="IPR044524">
    <property type="entry name" value="Isoase_HisA-like"/>
</dbReference>
<comment type="similarity">
    <text evidence="4 12 13">Belongs to the HisA/HisF family.</text>
</comment>
<dbReference type="EMBL" id="LRVM01000002">
    <property type="protein sequence ID" value="KXL53487.1"/>
    <property type="molecule type" value="Genomic_DNA"/>
</dbReference>
<dbReference type="PANTHER" id="PTHR43090:SF2">
    <property type="entry name" value="1-(5-PHOSPHORIBOSYL)-5-[(5-PHOSPHORIBOSYLAMINO)METHYLIDENEAMINO] IMIDAZOLE-4-CARBOXAMIDE ISOMERASE"/>
    <property type="match status" value="1"/>
</dbReference>
<dbReference type="AlphaFoldDB" id="A0A136WG99"/>
<reference evidence="15 16" key="1">
    <citation type="submission" date="2016-01" db="EMBL/GenBank/DDBJ databases">
        <title>Genome sequence of Clostridium neopropionicum X4, DSM-3847.</title>
        <authorList>
            <person name="Poehlein A."/>
            <person name="Beck M.H."/>
            <person name="Bengelsdorf F.R."/>
            <person name="Daniel R."/>
            <person name="Duerre P."/>
        </authorList>
    </citation>
    <scope>NUCLEOTIDE SEQUENCE [LARGE SCALE GENOMIC DNA]</scope>
    <source>
        <strain evidence="15 16">DSM-3847</strain>
    </source>
</reference>
<evidence type="ECO:0000313" key="15">
    <source>
        <dbReference type="EMBL" id="KXL53487.1"/>
    </source>
</evidence>
<dbReference type="STRING" id="36847.CLNEO_07130"/>
<keyword evidence="8 12" id="KW-0028">Amino-acid biosynthesis</keyword>
<evidence type="ECO:0000256" key="13">
    <source>
        <dbReference type="RuleBase" id="RU003657"/>
    </source>
</evidence>
<evidence type="ECO:0000256" key="4">
    <source>
        <dbReference type="ARBA" id="ARBA00009667"/>
    </source>
</evidence>
<dbReference type="HAMAP" id="MF_01014">
    <property type="entry name" value="HisA"/>
    <property type="match status" value="1"/>
</dbReference>
<comment type="subcellular location">
    <subcellularLocation>
        <location evidence="2 12 14">Cytoplasm</location>
    </subcellularLocation>
</comment>
<evidence type="ECO:0000256" key="11">
    <source>
        <dbReference type="ARBA" id="ARBA00030547"/>
    </source>
</evidence>
<evidence type="ECO:0000256" key="12">
    <source>
        <dbReference type="HAMAP-Rule" id="MF_01014"/>
    </source>
</evidence>
<comment type="catalytic activity">
    <reaction evidence="1 12 14">
        <text>1-(5-phospho-beta-D-ribosyl)-5-[(5-phospho-beta-D-ribosylamino)methylideneamino]imidazole-4-carboxamide = 5-[(5-phospho-1-deoxy-D-ribulos-1-ylimino)methylamino]-1-(5-phospho-beta-D-ribosyl)imidazole-4-carboxamide</text>
        <dbReference type="Rhea" id="RHEA:15469"/>
        <dbReference type="ChEBI" id="CHEBI:58435"/>
        <dbReference type="ChEBI" id="CHEBI:58525"/>
        <dbReference type="EC" id="5.3.1.16"/>
    </reaction>
</comment>
<dbReference type="UniPathway" id="UPA00031">
    <property type="reaction ID" value="UER00009"/>
</dbReference>
<evidence type="ECO:0000256" key="14">
    <source>
        <dbReference type="RuleBase" id="RU003658"/>
    </source>
</evidence>